<protein>
    <recommendedName>
        <fullName evidence="3">Lipoprotein</fullName>
    </recommendedName>
</protein>
<dbReference type="AlphaFoldDB" id="A0A1I2N356"/>
<sequence>MSKRIIATHLLGLLLLGACSVPDTLKDFDSDSWKSDRNGCENKRAELVDDFELIRKELYGKKEYVVRNLLGKPDSEELMERSQRIYFYYIEPGDQCQQTDQRRTQMSEANRVQVRLNSVGKVSEVTYYRPVVAETTKAE</sequence>
<accession>A0A1I2N356</accession>
<dbReference type="PROSITE" id="PS51257">
    <property type="entry name" value="PROKAR_LIPOPROTEIN"/>
    <property type="match status" value="1"/>
</dbReference>
<keyword evidence="2" id="KW-1185">Reference proteome</keyword>
<evidence type="ECO:0008006" key="3">
    <source>
        <dbReference type="Google" id="ProtNLM"/>
    </source>
</evidence>
<reference evidence="2" key="1">
    <citation type="submission" date="2016-10" db="EMBL/GenBank/DDBJ databases">
        <authorList>
            <person name="Varghese N."/>
            <person name="Submissions S."/>
        </authorList>
    </citation>
    <scope>NUCLEOTIDE SEQUENCE [LARGE SCALE GENOMIC DNA]</scope>
    <source>
        <strain evidence="2">LP51</strain>
    </source>
</reference>
<dbReference type="STRING" id="1436961.SAMN05421739_101516"/>
<dbReference type="EMBL" id="FOOT01000001">
    <property type="protein sequence ID" value="SFF96147.1"/>
    <property type="molecule type" value="Genomic_DNA"/>
</dbReference>
<dbReference type="RefSeq" id="WP_092098708.1">
    <property type="nucleotide sequence ID" value="NZ_FOOT01000001.1"/>
</dbReference>
<organism evidence="1 2">
    <name type="scientific">Pontibacter chinhatensis</name>
    <dbReference type="NCBI Taxonomy" id="1436961"/>
    <lineage>
        <taxon>Bacteria</taxon>
        <taxon>Pseudomonadati</taxon>
        <taxon>Bacteroidota</taxon>
        <taxon>Cytophagia</taxon>
        <taxon>Cytophagales</taxon>
        <taxon>Hymenobacteraceae</taxon>
        <taxon>Pontibacter</taxon>
    </lineage>
</organism>
<name>A0A1I2N356_9BACT</name>
<gene>
    <name evidence="1" type="ORF">SAMN05421739_101516</name>
</gene>
<proteinExistence type="predicted"/>
<dbReference type="OrthoDB" id="981332at2"/>
<dbReference type="Proteomes" id="UP000198724">
    <property type="component" value="Unassembled WGS sequence"/>
</dbReference>
<evidence type="ECO:0000313" key="1">
    <source>
        <dbReference type="EMBL" id="SFF96147.1"/>
    </source>
</evidence>
<evidence type="ECO:0000313" key="2">
    <source>
        <dbReference type="Proteomes" id="UP000198724"/>
    </source>
</evidence>